<dbReference type="PANTHER" id="PTHR48042:SF19">
    <property type="entry name" value="OS09G0472100 PROTEIN"/>
    <property type="match status" value="1"/>
</dbReference>
<accession>A0ABD0UPU0</accession>
<dbReference type="PROSITE" id="PS00211">
    <property type="entry name" value="ABC_TRANSPORTER_1"/>
    <property type="match status" value="1"/>
</dbReference>
<evidence type="ECO:0000256" key="8">
    <source>
        <dbReference type="SAM" id="Phobius"/>
    </source>
</evidence>
<gene>
    <name evidence="10" type="ORF">M5K25_018398</name>
</gene>
<proteinExistence type="inferred from homology"/>
<dbReference type="InterPro" id="IPR017871">
    <property type="entry name" value="ABC_transporter-like_CS"/>
</dbReference>
<reference evidence="10 11" key="1">
    <citation type="journal article" date="2024" name="Plant Biotechnol. J.">
        <title>Dendrobium thyrsiflorum genome and its molecular insights into genes involved in important horticultural traits.</title>
        <authorList>
            <person name="Chen B."/>
            <person name="Wang J.Y."/>
            <person name="Zheng P.J."/>
            <person name="Li K.L."/>
            <person name="Liang Y.M."/>
            <person name="Chen X.F."/>
            <person name="Zhang C."/>
            <person name="Zhao X."/>
            <person name="He X."/>
            <person name="Zhang G.Q."/>
            <person name="Liu Z.J."/>
            <person name="Xu Q."/>
        </authorList>
    </citation>
    <scope>NUCLEOTIDE SEQUENCE [LARGE SCALE GENOMIC DNA]</scope>
    <source>
        <strain evidence="10">GZMU011</strain>
    </source>
</reference>
<keyword evidence="3" id="KW-0813">Transport</keyword>
<dbReference type="Pfam" id="PF19055">
    <property type="entry name" value="ABC2_membrane_7"/>
    <property type="match status" value="1"/>
</dbReference>
<feature type="transmembrane region" description="Helical" evidence="8">
    <location>
        <begin position="331"/>
        <end position="353"/>
    </location>
</feature>
<feature type="transmembrane region" description="Helical" evidence="8">
    <location>
        <begin position="405"/>
        <end position="432"/>
    </location>
</feature>
<dbReference type="Gene3D" id="3.40.50.300">
    <property type="entry name" value="P-loop containing nucleotide triphosphate hydrolases"/>
    <property type="match status" value="1"/>
</dbReference>
<feature type="transmembrane region" description="Helical" evidence="8">
    <location>
        <begin position="365"/>
        <end position="385"/>
    </location>
</feature>
<dbReference type="PROSITE" id="PS50893">
    <property type="entry name" value="ABC_TRANSPORTER_2"/>
    <property type="match status" value="1"/>
</dbReference>
<evidence type="ECO:0000259" key="9">
    <source>
        <dbReference type="PROSITE" id="PS50893"/>
    </source>
</evidence>
<comment type="caution">
    <text evidence="10">The sequence shown here is derived from an EMBL/GenBank/DDBJ whole genome shotgun (WGS) entry which is preliminary data.</text>
</comment>
<comment type="subcellular location">
    <subcellularLocation>
        <location evidence="1">Membrane</location>
        <topology evidence="1">Multi-pass membrane protein</topology>
    </subcellularLocation>
</comment>
<evidence type="ECO:0000313" key="10">
    <source>
        <dbReference type="EMBL" id="KAL0912427.1"/>
    </source>
</evidence>
<evidence type="ECO:0000256" key="5">
    <source>
        <dbReference type="ARBA" id="ARBA00022989"/>
    </source>
</evidence>
<dbReference type="GO" id="GO:0016020">
    <property type="term" value="C:membrane"/>
    <property type="evidence" value="ECO:0007669"/>
    <property type="project" value="UniProtKB-SubCell"/>
</dbReference>
<keyword evidence="5 8" id="KW-1133">Transmembrane helix</keyword>
<dbReference type="Proteomes" id="UP001552299">
    <property type="component" value="Unassembled WGS sequence"/>
</dbReference>
<dbReference type="InterPro" id="IPR043926">
    <property type="entry name" value="ABCG_dom"/>
</dbReference>
<dbReference type="EMBL" id="JANQDX010000014">
    <property type="protein sequence ID" value="KAL0912427.1"/>
    <property type="molecule type" value="Genomic_DNA"/>
</dbReference>
<evidence type="ECO:0000256" key="6">
    <source>
        <dbReference type="ARBA" id="ARBA00023136"/>
    </source>
</evidence>
<feature type="compositionally biased region" description="Polar residues" evidence="7">
    <location>
        <begin position="1"/>
        <end position="21"/>
    </location>
</feature>
<dbReference type="SUPFAM" id="SSF52540">
    <property type="entry name" value="P-loop containing nucleoside triphosphate hydrolases"/>
    <property type="match status" value="1"/>
</dbReference>
<keyword evidence="4 8" id="KW-0812">Transmembrane</keyword>
<evidence type="ECO:0000256" key="3">
    <source>
        <dbReference type="ARBA" id="ARBA00022448"/>
    </source>
</evidence>
<evidence type="ECO:0000256" key="1">
    <source>
        <dbReference type="ARBA" id="ARBA00004141"/>
    </source>
</evidence>
<evidence type="ECO:0000256" key="4">
    <source>
        <dbReference type="ARBA" id="ARBA00022692"/>
    </source>
</evidence>
<sequence>MNLTSPRTQNSDTSKSENYSSDCPYVRDSTTAVHSNHSQIALDFPLIYGPEISTIHEPIRTHTYKWSKAYVTQDDVLMTTLTVREAMYYSAELLLSDSLSRKDKRERAESAIMEMGLQDIMDTRIGGRNNKGISGGQRRRVSICTEILICPKLLLLDEPTSGLDSAASYHVMNSIVEQARSHGGTVIATIHQPSPEVFELFDNLCILSYGSSVYFGSTALASEFFAVNGFPCPQMRNPSDHFLRIINKDFDMDIERSGSHVSTINATEAIDILKNSYKSSSFCQEMLRQVAEISSMKGQMVKKEAKAEFTTQCWVLTRRSFVNMYRDPGYYWLRLIIYIALCASIGTIFFNIGNDYGSIQARGAMLMYIGGYLTFMAIGGFPSFVEDMKIFRRERLNGHYDVASFVISNSLSSALFLLVISLLPTIIAYFLVGLQKHIQNYIFFALMLYSSMLVVEGLMMIVASIVPDFLMGIITGAGIQGGMMLACGFFRLPNDLPKPFWKYPVHYIGFHKYVNQGLYKNEFIGLTFPSNNNGGGDSTTISGKEVVRDYWQIQVGYSKWVDLSIVFGMVFLYRFLFWVTVKLGEVKPAKQRNLMNVKQRNDQVMSSNLKSESTDWEVFSRNT</sequence>
<evidence type="ECO:0000256" key="7">
    <source>
        <dbReference type="SAM" id="MobiDB-lite"/>
    </source>
</evidence>
<dbReference type="InterPro" id="IPR003439">
    <property type="entry name" value="ABC_transporter-like_ATP-bd"/>
</dbReference>
<dbReference type="Pfam" id="PF01061">
    <property type="entry name" value="ABC2_membrane"/>
    <property type="match status" value="1"/>
</dbReference>
<dbReference type="InterPro" id="IPR027417">
    <property type="entry name" value="P-loop_NTPase"/>
</dbReference>
<feature type="transmembrane region" description="Helical" evidence="8">
    <location>
        <begin position="469"/>
        <end position="492"/>
    </location>
</feature>
<dbReference type="InterPro" id="IPR013525">
    <property type="entry name" value="ABC2_TM"/>
</dbReference>
<feature type="transmembrane region" description="Helical" evidence="8">
    <location>
        <begin position="560"/>
        <end position="581"/>
    </location>
</feature>
<keyword evidence="11" id="KW-1185">Reference proteome</keyword>
<dbReference type="PANTHER" id="PTHR48042">
    <property type="entry name" value="ABC TRANSPORTER G FAMILY MEMBER 11"/>
    <property type="match status" value="1"/>
</dbReference>
<comment type="similarity">
    <text evidence="2">Belongs to the ABC transporter superfamily. ABCG family. Eye pigment precursor importer (TC 3.A.1.204) subfamily.</text>
</comment>
<feature type="region of interest" description="Disordered" evidence="7">
    <location>
        <begin position="1"/>
        <end position="23"/>
    </location>
</feature>
<dbReference type="AlphaFoldDB" id="A0ABD0UPU0"/>
<name>A0ABD0UPU0_DENTH</name>
<organism evidence="10 11">
    <name type="scientific">Dendrobium thyrsiflorum</name>
    <name type="common">Pinecone-like raceme dendrobium</name>
    <name type="synonym">Orchid</name>
    <dbReference type="NCBI Taxonomy" id="117978"/>
    <lineage>
        <taxon>Eukaryota</taxon>
        <taxon>Viridiplantae</taxon>
        <taxon>Streptophyta</taxon>
        <taxon>Embryophyta</taxon>
        <taxon>Tracheophyta</taxon>
        <taxon>Spermatophyta</taxon>
        <taxon>Magnoliopsida</taxon>
        <taxon>Liliopsida</taxon>
        <taxon>Asparagales</taxon>
        <taxon>Orchidaceae</taxon>
        <taxon>Epidendroideae</taxon>
        <taxon>Malaxideae</taxon>
        <taxon>Dendrobiinae</taxon>
        <taxon>Dendrobium</taxon>
    </lineage>
</organism>
<feature type="transmembrane region" description="Helical" evidence="8">
    <location>
        <begin position="441"/>
        <end position="463"/>
    </location>
</feature>
<dbReference type="InterPro" id="IPR052215">
    <property type="entry name" value="Plant_ABCG"/>
</dbReference>
<evidence type="ECO:0000313" key="11">
    <source>
        <dbReference type="Proteomes" id="UP001552299"/>
    </source>
</evidence>
<evidence type="ECO:0000256" key="2">
    <source>
        <dbReference type="ARBA" id="ARBA00005814"/>
    </source>
</evidence>
<dbReference type="Pfam" id="PF00005">
    <property type="entry name" value="ABC_tran"/>
    <property type="match status" value="1"/>
</dbReference>
<feature type="domain" description="ABC transporter" evidence="9">
    <location>
        <begin position="8"/>
        <end position="234"/>
    </location>
</feature>
<keyword evidence="6 8" id="KW-0472">Membrane</keyword>
<protein>
    <recommendedName>
        <fullName evidence="9">ABC transporter domain-containing protein</fullName>
    </recommendedName>
</protein>